<dbReference type="PANTHER" id="PTHR43741">
    <property type="entry name" value="FMN-DEPENDENT NADH-AZOREDUCTASE 1"/>
    <property type="match status" value="1"/>
</dbReference>
<keyword evidence="4 6" id="KW-0520">NAD</keyword>
<name>A0ABP8HA18_9SPHI</name>
<dbReference type="HAMAP" id="MF_01216">
    <property type="entry name" value="Azoreductase_type1"/>
    <property type="match status" value="1"/>
</dbReference>
<reference evidence="9" key="1">
    <citation type="journal article" date="2019" name="Int. J. Syst. Evol. Microbiol.">
        <title>The Global Catalogue of Microorganisms (GCM) 10K type strain sequencing project: providing services to taxonomists for standard genome sequencing and annotation.</title>
        <authorList>
            <consortium name="The Broad Institute Genomics Platform"/>
            <consortium name="The Broad Institute Genome Sequencing Center for Infectious Disease"/>
            <person name="Wu L."/>
            <person name="Ma J."/>
        </authorList>
    </citation>
    <scope>NUCLEOTIDE SEQUENCE [LARGE SCALE GENOMIC DNA]</scope>
    <source>
        <strain evidence="9">JCM 17705</strain>
    </source>
</reference>
<comment type="cofactor">
    <cofactor evidence="6">
        <name>FMN</name>
        <dbReference type="ChEBI" id="CHEBI:58210"/>
    </cofactor>
    <text evidence="6">Binds 1 FMN per subunit.</text>
</comment>
<feature type="binding site" evidence="6">
    <location>
        <begin position="154"/>
        <end position="157"/>
    </location>
    <ligand>
        <name>FMN</name>
        <dbReference type="ChEBI" id="CHEBI:58210"/>
    </ligand>
</feature>
<comment type="caution">
    <text evidence="8">The sequence shown here is derived from an EMBL/GenBank/DDBJ whole genome shotgun (WGS) entry which is preliminary data.</text>
</comment>
<dbReference type="InterPro" id="IPR003680">
    <property type="entry name" value="Flavodoxin_fold"/>
</dbReference>
<dbReference type="EC" id="1.6.5.-" evidence="6"/>
<dbReference type="Gene3D" id="3.40.50.360">
    <property type="match status" value="1"/>
</dbReference>
<keyword evidence="2 6" id="KW-0288">FMN</keyword>
<accession>A0ABP8HA18</accession>
<feature type="binding site" evidence="6">
    <location>
        <begin position="110"/>
        <end position="113"/>
    </location>
    <ligand>
        <name>FMN</name>
        <dbReference type="ChEBI" id="CHEBI:58210"/>
    </ligand>
</feature>
<evidence type="ECO:0000256" key="3">
    <source>
        <dbReference type="ARBA" id="ARBA00023002"/>
    </source>
</evidence>
<dbReference type="Proteomes" id="UP001500582">
    <property type="component" value="Unassembled WGS sequence"/>
</dbReference>
<evidence type="ECO:0000313" key="9">
    <source>
        <dbReference type="Proteomes" id="UP001500582"/>
    </source>
</evidence>
<sequence>MFVLLFITKQTRLKMAKILNIISSPRGEASNSIKLGNAIVEKLREKDPAAVVQVKDLTKNPFPHLEEAHLAAFFTPAEKHTDANKAAIKHSNESIQEIMDADIIVIGAPMYNFGVSSTLKAWIDHIARAGVTFKYTENGPQGLLTGKKVYVAVTTGGVYSEGAYKTADFISPYLKFMLGFLGMTDVTFVTAEGFAVADFQATALDKAIDSIAV</sequence>
<dbReference type="Pfam" id="PF02525">
    <property type="entry name" value="Flavodoxin_2"/>
    <property type="match status" value="1"/>
</dbReference>
<evidence type="ECO:0000256" key="2">
    <source>
        <dbReference type="ARBA" id="ARBA00022643"/>
    </source>
</evidence>
<evidence type="ECO:0000256" key="1">
    <source>
        <dbReference type="ARBA" id="ARBA00022630"/>
    </source>
</evidence>
<comment type="subunit">
    <text evidence="6">Homodimer.</text>
</comment>
<feature type="binding site" evidence="6">
    <location>
        <begin position="30"/>
        <end position="32"/>
    </location>
    <ligand>
        <name>FMN</name>
        <dbReference type="ChEBI" id="CHEBI:58210"/>
    </ligand>
</feature>
<feature type="binding site" evidence="6">
    <location>
        <position position="24"/>
    </location>
    <ligand>
        <name>FMN</name>
        <dbReference type="ChEBI" id="CHEBI:58210"/>
    </ligand>
</feature>
<proteinExistence type="inferred from homology"/>
<protein>
    <recommendedName>
        <fullName evidence="6">FMN dependent NADH:quinone oxidoreductase</fullName>
        <ecNumber evidence="6">1.6.5.-</ecNumber>
    </recommendedName>
    <alternativeName>
        <fullName evidence="6">Azo-dye reductase</fullName>
    </alternativeName>
    <alternativeName>
        <fullName evidence="6">FMN-dependent NADH-azo compound oxidoreductase</fullName>
    </alternativeName>
    <alternativeName>
        <fullName evidence="6">FMN-dependent NADH-azoreductase</fullName>
        <ecNumber evidence="6">1.7.1.17</ecNumber>
    </alternativeName>
</protein>
<comment type="function">
    <text evidence="6">Quinone reductase that provides resistance to thiol-specific stress caused by electrophilic quinones.</text>
</comment>
<dbReference type="InterPro" id="IPR050104">
    <property type="entry name" value="FMN-dep_NADH:Q_OxRdtase_AzoR1"/>
</dbReference>
<keyword evidence="1 6" id="KW-0285">Flavoprotein</keyword>
<evidence type="ECO:0000256" key="5">
    <source>
        <dbReference type="ARBA" id="ARBA00048542"/>
    </source>
</evidence>
<evidence type="ECO:0000259" key="7">
    <source>
        <dbReference type="Pfam" id="PF02525"/>
    </source>
</evidence>
<comment type="function">
    <text evidence="6">Also exhibits azoreductase activity. Catalyzes the reductive cleavage of the azo bond in aromatic azo compounds to the corresponding amines.</text>
</comment>
<comment type="catalytic activity">
    <reaction evidence="6">
        <text>2 a quinone + NADH + H(+) = 2 a 1,4-benzosemiquinone + NAD(+)</text>
        <dbReference type="Rhea" id="RHEA:65952"/>
        <dbReference type="ChEBI" id="CHEBI:15378"/>
        <dbReference type="ChEBI" id="CHEBI:57540"/>
        <dbReference type="ChEBI" id="CHEBI:57945"/>
        <dbReference type="ChEBI" id="CHEBI:132124"/>
        <dbReference type="ChEBI" id="CHEBI:134225"/>
    </reaction>
</comment>
<evidence type="ECO:0000313" key="8">
    <source>
        <dbReference type="EMBL" id="GAA4336468.1"/>
    </source>
</evidence>
<gene>
    <name evidence="6" type="primary">azoR</name>
    <name evidence="8" type="ORF">GCM10023149_45290</name>
</gene>
<dbReference type="InterPro" id="IPR023048">
    <property type="entry name" value="NADH:quinone_OxRdtase_FMN_depd"/>
</dbReference>
<evidence type="ECO:0000256" key="6">
    <source>
        <dbReference type="HAMAP-Rule" id="MF_01216"/>
    </source>
</evidence>
<feature type="domain" description="Flavodoxin-like fold" evidence="7">
    <location>
        <begin position="17"/>
        <end position="211"/>
    </location>
</feature>
<keyword evidence="9" id="KW-1185">Reference proteome</keyword>
<evidence type="ECO:0000256" key="4">
    <source>
        <dbReference type="ARBA" id="ARBA00023027"/>
    </source>
</evidence>
<dbReference type="EMBL" id="BAABFT010000017">
    <property type="protein sequence ID" value="GAA4336468.1"/>
    <property type="molecule type" value="Genomic_DNA"/>
</dbReference>
<dbReference type="InterPro" id="IPR029039">
    <property type="entry name" value="Flavoprotein-like_sf"/>
</dbReference>
<dbReference type="EC" id="1.7.1.17" evidence="6"/>
<comment type="similarity">
    <text evidence="6">Belongs to the azoreductase type 1 family.</text>
</comment>
<dbReference type="SUPFAM" id="SSF52218">
    <property type="entry name" value="Flavoproteins"/>
    <property type="match status" value="1"/>
</dbReference>
<comment type="catalytic activity">
    <reaction evidence="5">
        <text>N,N-dimethyl-1,4-phenylenediamine + anthranilate + 2 NAD(+) = 2-(4-dimethylaminophenyl)diazenylbenzoate + 2 NADH + 2 H(+)</text>
        <dbReference type="Rhea" id="RHEA:55872"/>
        <dbReference type="ChEBI" id="CHEBI:15378"/>
        <dbReference type="ChEBI" id="CHEBI:15783"/>
        <dbReference type="ChEBI" id="CHEBI:16567"/>
        <dbReference type="ChEBI" id="CHEBI:57540"/>
        <dbReference type="ChEBI" id="CHEBI:57945"/>
        <dbReference type="ChEBI" id="CHEBI:71579"/>
        <dbReference type="EC" id="1.7.1.17"/>
    </reaction>
    <physiologicalReaction direction="right-to-left" evidence="5">
        <dbReference type="Rhea" id="RHEA:55874"/>
    </physiologicalReaction>
</comment>
<dbReference type="PANTHER" id="PTHR43741:SF2">
    <property type="entry name" value="FMN-DEPENDENT NADH:QUINONE OXIDOREDUCTASE"/>
    <property type="match status" value="1"/>
</dbReference>
<organism evidence="8 9">
    <name type="scientific">Mucilaginibacter gynuensis</name>
    <dbReference type="NCBI Taxonomy" id="1302236"/>
    <lineage>
        <taxon>Bacteria</taxon>
        <taxon>Pseudomonadati</taxon>
        <taxon>Bacteroidota</taxon>
        <taxon>Sphingobacteriia</taxon>
        <taxon>Sphingobacteriales</taxon>
        <taxon>Sphingobacteriaceae</taxon>
        <taxon>Mucilaginibacter</taxon>
    </lineage>
</organism>
<keyword evidence="3 6" id="KW-0560">Oxidoreductase</keyword>